<feature type="compositionally biased region" description="Polar residues" evidence="1">
    <location>
        <begin position="96"/>
        <end position="106"/>
    </location>
</feature>
<feature type="region of interest" description="Disordered" evidence="1">
    <location>
        <begin position="92"/>
        <end position="112"/>
    </location>
</feature>
<feature type="compositionally biased region" description="Pro residues" evidence="1">
    <location>
        <begin position="32"/>
        <end position="45"/>
    </location>
</feature>
<feature type="compositionally biased region" description="Low complexity" evidence="1">
    <location>
        <begin position="46"/>
        <end position="62"/>
    </location>
</feature>
<reference evidence="3" key="1">
    <citation type="submission" date="2016-04" db="EMBL/GenBank/DDBJ databases">
        <authorList>
            <person name="Nguyen H.D."/>
            <person name="Kesanakurti P."/>
            <person name="Cullis J."/>
            <person name="Levesque C.A."/>
            <person name="Hambleton S."/>
        </authorList>
    </citation>
    <scope>NUCLEOTIDE SEQUENCE</scope>
    <source>
        <strain evidence="3">DAOMC 238032</strain>
    </source>
</reference>
<reference evidence="3" key="2">
    <citation type="journal article" date="2019" name="IMA Fungus">
        <title>Genome sequencing and comparison of five Tilletia species to identify candidate genes for the detection of regulated species infecting wheat.</title>
        <authorList>
            <person name="Nguyen H.D.T."/>
            <person name="Sultana T."/>
            <person name="Kesanakurti P."/>
            <person name="Hambleton S."/>
        </authorList>
    </citation>
    <scope>NUCLEOTIDE SEQUENCE</scope>
    <source>
        <strain evidence="3">DAOMC 238032</strain>
    </source>
</reference>
<sequence length="482" mass="51724">MARVPLTARKSTGGHAPRRQQVAPAPGTSAPPGLPRPPAHLPPRPHTGTSASHQQAAQQSTSRGAPARNTYVQGRNADGAAHQTAQSHGYHPYAQHASTGNQTAMKSTGGIAPRPQRVYQTAMKSTGGIAPRTQSVGLTAMKSTGGMAPRSQRVHQTAMKSTGGIAPRHQQVHQTAMKSTGGFAPRSTGQEWGIRVHATPSVQVPPPDNDTEPVVKHIAAETWGGDSFTVLDPVDNGVLVKVPVKFVTEGKCGKLAYLLEQVHLCFEEQGDLELEGNRLDLQDELRPALASTVFVRNDGRTGEACTPLEGPQLDEGNSDDDSDDNQSSSTVDGEADLRESVIARDSFCLVSSAPSTDCVAGLIVPADDPMGLQDIVGVNSPWDSSIESGIFQAQSALLLRDDLYESYKEGKWALFADLDSDSFIVHGFDKGDPSSYYHGTVIPQSRFRCSPQVPQEAVLPNRNLLRFHYQQCAMRNFRGYPA</sequence>
<comment type="caution">
    <text evidence="3">The sequence shown here is derived from an EMBL/GenBank/DDBJ whole genome shotgun (WGS) entry which is preliminary data.</text>
</comment>
<keyword evidence="5" id="KW-1185">Reference proteome</keyword>
<evidence type="ECO:0000313" key="5">
    <source>
        <dbReference type="Proteomes" id="UP000836402"/>
    </source>
</evidence>
<evidence type="ECO:0000313" key="2">
    <source>
        <dbReference type="EMBL" id="CAD6901032.1"/>
    </source>
</evidence>
<gene>
    <name evidence="3" type="ORF">A4X03_0g8095</name>
    <name evidence="2" type="ORF">JKIAZH3_G2982</name>
</gene>
<dbReference type="EMBL" id="LWDD02002234">
    <property type="protein sequence ID" value="KAE8241740.1"/>
    <property type="molecule type" value="Genomic_DNA"/>
</dbReference>
<evidence type="ECO:0000256" key="1">
    <source>
        <dbReference type="SAM" id="MobiDB-lite"/>
    </source>
</evidence>
<dbReference type="Proteomes" id="UP000077671">
    <property type="component" value="Unassembled WGS sequence"/>
</dbReference>
<proteinExistence type="predicted"/>
<dbReference type="AlphaFoldDB" id="A0A177TZZ4"/>
<protein>
    <submittedName>
        <fullName evidence="3">Uncharacterized protein</fullName>
    </submittedName>
</protein>
<feature type="region of interest" description="Disordered" evidence="1">
    <location>
        <begin position="300"/>
        <end position="335"/>
    </location>
</feature>
<dbReference type="Proteomes" id="UP000836402">
    <property type="component" value="Unassembled WGS sequence"/>
</dbReference>
<name>A0A177TZZ4_9BASI</name>
<dbReference type="EMBL" id="CAJHJG010000311">
    <property type="protein sequence ID" value="CAD6901032.1"/>
    <property type="molecule type" value="Genomic_DNA"/>
</dbReference>
<feature type="region of interest" description="Disordered" evidence="1">
    <location>
        <begin position="142"/>
        <end position="188"/>
    </location>
</feature>
<evidence type="ECO:0000313" key="4">
    <source>
        <dbReference type="Proteomes" id="UP000077671"/>
    </source>
</evidence>
<evidence type="ECO:0000313" key="3">
    <source>
        <dbReference type="EMBL" id="KAE8241740.1"/>
    </source>
</evidence>
<organism evidence="3 4">
    <name type="scientific">Tilletia caries</name>
    <name type="common">wheat bunt fungus</name>
    <dbReference type="NCBI Taxonomy" id="13290"/>
    <lineage>
        <taxon>Eukaryota</taxon>
        <taxon>Fungi</taxon>
        <taxon>Dikarya</taxon>
        <taxon>Basidiomycota</taxon>
        <taxon>Ustilaginomycotina</taxon>
        <taxon>Exobasidiomycetes</taxon>
        <taxon>Tilletiales</taxon>
        <taxon>Tilletiaceae</taxon>
        <taxon>Tilletia</taxon>
    </lineage>
</organism>
<accession>A0A177TZZ4</accession>
<feature type="region of interest" description="Disordered" evidence="1">
    <location>
        <begin position="1"/>
        <end position="70"/>
    </location>
</feature>
<reference evidence="2" key="3">
    <citation type="submission" date="2020-10" db="EMBL/GenBank/DDBJ databases">
        <authorList>
            <person name="Sedaghatjoo S."/>
        </authorList>
    </citation>
    <scope>NUCLEOTIDE SEQUENCE</scope>
    <source>
        <strain evidence="2">AZH3</strain>
    </source>
</reference>